<comment type="subcellular location">
    <subcellularLocation>
        <location evidence="1">Late endosome</location>
    </subcellularLocation>
</comment>
<keyword evidence="7" id="KW-1185">Reference proteome</keyword>
<dbReference type="InterPro" id="IPR052428">
    <property type="entry name" value="Autophagy_HostDef_Reg"/>
</dbReference>
<evidence type="ECO:0000256" key="3">
    <source>
        <dbReference type="ARBA" id="ARBA00022753"/>
    </source>
</evidence>
<dbReference type="SMART" id="SM01175">
    <property type="entry name" value="DUF4206"/>
    <property type="match status" value="1"/>
</dbReference>
<gene>
    <name evidence="8" type="primary">RUBCN</name>
</gene>
<dbReference type="CDD" id="cd17686">
    <property type="entry name" value="RUN_RUBCN"/>
    <property type="match status" value="1"/>
</dbReference>
<organism evidence="7 8">
    <name type="scientific">Equus przewalskii</name>
    <name type="common">Przewalski's horse</name>
    <name type="synonym">Equus caballus przewalskii</name>
    <dbReference type="NCBI Taxonomy" id="9798"/>
    <lineage>
        <taxon>Eukaryota</taxon>
        <taxon>Metazoa</taxon>
        <taxon>Chordata</taxon>
        <taxon>Craniata</taxon>
        <taxon>Vertebrata</taxon>
        <taxon>Euteleostomi</taxon>
        <taxon>Mammalia</taxon>
        <taxon>Eutheria</taxon>
        <taxon>Laurasiatheria</taxon>
        <taxon>Perissodactyla</taxon>
        <taxon>Equidae</taxon>
        <taxon>Equus</taxon>
    </lineage>
</organism>
<dbReference type="InterPro" id="IPR037213">
    <property type="entry name" value="Run_dom_sf"/>
</dbReference>
<dbReference type="PANTHER" id="PTHR45971">
    <property type="entry name" value="PHOX (PX) DOMAIN-CONTAINING PROTEIN"/>
    <property type="match status" value="1"/>
</dbReference>
<feature type="compositionally biased region" description="Low complexity" evidence="5">
    <location>
        <begin position="378"/>
        <end position="390"/>
    </location>
</feature>
<evidence type="ECO:0000313" key="8">
    <source>
        <dbReference type="RefSeq" id="XP_070439665.1"/>
    </source>
</evidence>
<proteinExistence type="predicted"/>
<dbReference type="RefSeq" id="XP_070439665.1">
    <property type="nucleotide sequence ID" value="XM_070583564.1"/>
</dbReference>
<dbReference type="Proteomes" id="UP001652662">
    <property type="component" value="Chromosome 18"/>
</dbReference>
<feature type="compositionally biased region" description="Polar residues" evidence="5">
    <location>
        <begin position="287"/>
        <end position="317"/>
    </location>
</feature>
<dbReference type="Pfam" id="PF21054">
    <property type="entry name" value="RUBC_PIKBD"/>
    <property type="match status" value="1"/>
</dbReference>
<evidence type="ECO:0000256" key="1">
    <source>
        <dbReference type="ARBA" id="ARBA00004603"/>
    </source>
</evidence>
<keyword evidence="3" id="KW-0967">Endosome</keyword>
<feature type="compositionally biased region" description="Low complexity" evidence="5">
    <location>
        <begin position="338"/>
        <end position="368"/>
    </location>
</feature>
<feature type="domain" description="RUN" evidence="6">
    <location>
        <begin position="48"/>
        <end position="185"/>
    </location>
</feature>
<keyword evidence="2" id="KW-0597">Phosphoprotein</keyword>
<dbReference type="GeneID" id="103540409"/>
<dbReference type="PANTHER" id="PTHR45971:SF3">
    <property type="entry name" value="RUN DOMAIN BECLIN-1-INTERACTING AND CYSTEINE-RICH DOMAIN-CONTAINING PROTEIN"/>
    <property type="match status" value="1"/>
</dbReference>
<dbReference type="Gene3D" id="1.20.58.900">
    <property type="match status" value="1"/>
</dbReference>
<reference evidence="8" key="1">
    <citation type="submission" date="2025-08" db="UniProtKB">
        <authorList>
            <consortium name="RefSeq"/>
        </authorList>
    </citation>
    <scope>IDENTIFICATION</scope>
    <source>
        <tissue evidence="8">Blood</tissue>
    </source>
</reference>
<evidence type="ECO:0000313" key="7">
    <source>
        <dbReference type="Proteomes" id="UP001652662"/>
    </source>
</evidence>
<dbReference type="InterPro" id="IPR004012">
    <property type="entry name" value="Run_dom"/>
</dbReference>
<accession>A0ABM4LGU1</accession>
<dbReference type="Pfam" id="PF13901">
    <property type="entry name" value="RH_dom"/>
    <property type="match status" value="1"/>
</dbReference>
<sequence>MRPEGAGMELGGCEDRLPEDSRREHWQLLGNLKTTVEGLVSANSPNVWSKYGGLERLCRDMQSILYHGLIHDQVCCRQTDYWQFVKDIRWLSPHSALHVEKFINLHENGESGTDGVSERAVAELWLQHSLQCHCLSAQLRTLLGDRQYIRKFYTDTAFLLSNAHVTAMLQCLEAVEQNNPRLLAQIDASMFARKHESPLLVTKSQSLTALPGSTYTPPTSYAQHSYFGSFSSLHQSVPNHSSERRSTSFSLSGPPQGPRESRGHTSPVEDQTTQAPLLPIPALARDSPSTPNEMSSSTLTSPIEASWVSSRNDSPSDASEGPEYLAIGNVDPRGRTASCQSHSSNAESSSSNLFSSSSSQKPDSAASSLGDQEGGGQSQLSSILRRSSFSEGQTLTVTSETKRSHTRSHSDTNIASRGALGGLRNITIIVEDPIAEDGQYLCSGEGMFRRPSEGQSLISYLSEQDFGSCADLEKENAHFSISESLIAAIELMKCNMMSQCLEEEEDEEEDSDREIQELKQKIRLRRQQIRTKNLLPVYQETEHGSFRVTSSSSQFSSRDSAQFSDSGSADEVDEFEIQDADIRRSTASNSKSFISSQSLSHCFLHSTSAEAVAMGLLKQFEGMQLPAASELEWLVPEHDAPQKLLPIPDSLPISPDDGQHADIYKLRIRVRGNLEWAPPRPQIIFNVHPAPTRKIAVAKQNYRCAGCGIRTDPDYIKRLRYCEYLGKYFCQCCHENAQMVIPSRVLRKWDFSKYYVSNFSKDLLIKIWNDPLFNVQDINSALYRKVKLLNQVRLLRIQLYHMKNMFKTCRLAKELLDAFDTVPGHLTEDLHLYSLNDLTATKKGELGPRLAELTRAGAAHVERCMLCQAKGFICEFCQNEDDIIFPFELHKCRTCEECKACYHKACFKSGRCPRCERLQARRELLAKQSLESYLSDYEEEPTEALALEATVLETT</sequence>
<dbReference type="InterPro" id="IPR025258">
    <property type="entry name" value="RH_dom"/>
</dbReference>
<dbReference type="Pfam" id="PF02759">
    <property type="entry name" value="RUN"/>
    <property type="match status" value="1"/>
</dbReference>
<evidence type="ECO:0000256" key="5">
    <source>
        <dbReference type="SAM" id="MobiDB-lite"/>
    </source>
</evidence>
<dbReference type="SMART" id="SM00593">
    <property type="entry name" value="RUN"/>
    <property type="match status" value="1"/>
</dbReference>
<protein>
    <submittedName>
        <fullName evidence="8">Run domain Beclin-1-interacting and cysteine-rich domain-containing protein isoform X23</fullName>
    </submittedName>
</protein>
<evidence type="ECO:0000259" key="6">
    <source>
        <dbReference type="PROSITE" id="PS50826"/>
    </source>
</evidence>
<dbReference type="InterPro" id="IPR048569">
    <property type="entry name" value="RUBC_PIKBD"/>
</dbReference>
<feature type="compositionally biased region" description="Low complexity" evidence="5">
    <location>
        <begin position="548"/>
        <end position="567"/>
    </location>
</feature>
<evidence type="ECO:0000256" key="4">
    <source>
        <dbReference type="ARBA" id="ARBA00023006"/>
    </source>
</evidence>
<keyword evidence="4" id="KW-0072">Autophagy</keyword>
<dbReference type="PROSITE" id="PS50826">
    <property type="entry name" value="RUN"/>
    <property type="match status" value="1"/>
</dbReference>
<feature type="region of interest" description="Disordered" evidence="5">
    <location>
        <begin position="548"/>
        <end position="571"/>
    </location>
</feature>
<dbReference type="SUPFAM" id="SSF140741">
    <property type="entry name" value="RUN domain-like"/>
    <property type="match status" value="1"/>
</dbReference>
<feature type="region of interest" description="Disordered" evidence="5">
    <location>
        <begin position="233"/>
        <end position="416"/>
    </location>
</feature>
<evidence type="ECO:0000256" key="2">
    <source>
        <dbReference type="ARBA" id="ARBA00022553"/>
    </source>
</evidence>
<name>A0ABM4LGU1_EQUPR</name>